<name>A0AAN6P713_9PEZI</name>
<dbReference type="PANTHER" id="PTHR48104:SF30">
    <property type="entry name" value="METACASPASE-1"/>
    <property type="match status" value="1"/>
</dbReference>
<evidence type="ECO:0000313" key="4">
    <source>
        <dbReference type="EMBL" id="KAK4031955.1"/>
    </source>
</evidence>
<dbReference type="GO" id="GO:0006508">
    <property type="term" value="P:proteolysis"/>
    <property type="evidence" value="ECO:0007669"/>
    <property type="project" value="InterPro"/>
</dbReference>
<dbReference type="EMBL" id="MU854672">
    <property type="protein sequence ID" value="KAK4031955.1"/>
    <property type="molecule type" value="Genomic_DNA"/>
</dbReference>
<evidence type="ECO:0000256" key="1">
    <source>
        <dbReference type="ARBA" id="ARBA00009005"/>
    </source>
</evidence>
<dbReference type="GO" id="GO:0004197">
    <property type="term" value="F:cysteine-type endopeptidase activity"/>
    <property type="evidence" value="ECO:0007669"/>
    <property type="project" value="InterPro"/>
</dbReference>
<feature type="region of interest" description="Disordered" evidence="2">
    <location>
        <begin position="213"/>
        <end position="243"/>
    </location>
</feature>
<organism evidence="4 5">
    <name type="scientific">Parachaetomium inaequale</name>
    <dbReference type="NCBI Taxonomy" id="2588326"/>
    <lineage>
        <taxon>Eukaryota</taxon>
        <taxon>Fungi</taxon>
        <taxon>Dikarya</taxon>
        <taxon>Ascomycota</taxon>
        <taxon>Pezizomycotina</taxon>
        <taxon>Sordariomycetes</taxon>
        <taxon>Sordariomycetidae</taxon>
        <taxon>Sordariales</taxon>
        <taxon>Chaetomiaceae</taxon>
        <taxon>Parachaetomium</taxon>
    </lineage>
</organism>
<dbReference type="PANTHER" id="PTHR48104">
    <property type="entry name" value="METACASPASE-4"/>
    <property type="match status" value="1"/>
</dbReference>
<dbReference type="Proteomes" id="UP001303115">
    <property type="component" value="Unassembled WGS sequence"/>
</dbReference>
<comment type="caution">
    <text evidence="4">The sequence shown here is derived from an EMBL/GenBank/DDBJ whole genome shotgun (WGS) entry which is preliminary data.</text>
</comment>
<dbReference type="InterPro" id="IPR011600">
    <property type="entry name" value="Pept_C14_caspase"/>
</dbReference>
<reference evidence="5" key="1">
    <citation type="journal article" date="2023" name="Mol. Phylogenet. Evol.">
        <title>Genome-scale phylogeny and comparative genomics of the fungal order Sordariales.</title>
        <authorList>
            <person name="Hensen N."/>
            <person name="Bonometti L."/>
            <person name="Westerberg I."/>
            <person name="Brannstrom I.O."/>
            <person name="Guillou S."/>
            <person name="Cros-Aarteil S."/>
            <person name="Calhoun S."/>
            <person name="Haridas S."/>
            <person name="Kuo A."/>
            <person name="Mondo S."/>
            <person name="Pangilinan J."/>
            <person name="Riley R."/>
            <person name="LaButti K."/>
            <person name="Andreopoulos B."/>
            <person name="Lipzen A."/>
            <person name="Chen C."/>
            <person name="Yan M."/>
            <person name="Daum C."/>
            <person name="Ng V."/>
            <person name="Clum A."/>
            <person name="Steindorff A."/>
            <person name="Ohm R.A."/>
            <person name="Martin F."/>
            <person name="Silar P."/>
            <person name="Natvig D.O."/>
            <person name="Lalanne C."/>
            <person name="Gautier V."/>
            <person name="Ament-Velasquez S.L."/>
            <person name="Kruys A."/>
            <person name="Hutchinson M.I."/>
            <person name="Powell A.J."/>
            <person name="Barry K."/>
            <person name="Miller A.N."/>
            <person name="Grigoriev I.V."/>
            <person name="Debuchy R."/>
            <person name="Gladieux P."/>
            <person name="Hiltunen Thoren M."/>
            <person name="Johannesson H."/>
        </authorList>
    </citation>
    <scope>NUCLEOTIDE SEQUENCE [LARGE SCALE GENOMIC DNA]</scope>
    <source>
        <strain evidence="5">CBS 284.82</strain>
    </source>
</reference>
<dbReference type="InterPro" id="IPR050452">
    <property type="entry name" value="Metacaspase"/>
</dbReference>
<gene>
    <name evidence="4" type="ORF">C8A01DRAFT_20906</name>
</gene>
<feature type="compositionally biased region" description="Basic and acidic residues" evidence="2">
    <location>
        <begin position="230"/>
        <end position="243"/>
    </location>
</feature>
<evidence type="ECO:0000256" key="2">
    <source>
        <dbReference type="SAM" id="MobiDB-lite"/>
    </source>
</evidence>
<sequence>MEAHTEEPLPAPGVIERWALLIGVDYYFPGTERNVNIQPLKGCVRDVLAVEDYLKSIGVPDSKIFKLTASQADANRIKEKPKDLWPTRNNIIDRLDYILQTAAKGALVYIHYSGHGILRGHIKGHVEEGGNKLTGTALVPIDVRTGGAYLSGYQLGVKIKQMVESRSLRVTLVLDSCHSGQGLRHDDVLSGAHAGDEDGDPATATRFIDELDDSELDSDKQADSEAAAEDGNRAADTEPRSWLDDPRSCTVVTACGVFETAKETVFGSVGRERRGVLTYWILDMLRRYPAARLPSYSQVRDYVRSKTAAWVPRQNQTPGIFGDAAYEFFGSKLLPWTPSCGITKKGNRYILAAGKAQGVAPGAVYELLPGDRETSSKGADDTSERRPLQVRVEEVFDLQSTAAAVSEDDVLHIDKLIDSGHRAMLHRWALPRKTYVEVAIDNPQRVDHPFLDMFTASLKKELKASTWNLLLKTPEITKQEDFRIVIEDQTIEIHDRDGQPLVGLPKISLQNCNAIGQLVDVLRHAARFQAIKELRYGRPTASHLLSRDRFSFGAYDLEEEPVSKNAAGQYMATHGQRLNLVFEPTEKSGPLYVSVFNLAADSWAVNKMYPPQKVAPFQLQHPEKIEIITRMNVPLVAENELQQSSCTDTIRAYVYMGSSLPSWDELQLQTISVEVQPHVPIDDDSERYADPDNSLSEDGHWTLVDLSIITSRE</sequence>
<accession>A0AAN6P713</accession>
<keyword evidence="5" id="KW-1185">Reference proteome</keyword>
<evidence type="ECO:0000259" key="3">
    <source>
        <dbReference type="Pfam" id="PF00656"/>
    </source>
</evidence>
<feature type="domain" description="Peptidase C14 caspase" evidence="3">
    <location>
        <begin position="17"/>
        <end position="321"/>
    </location>
</feature>
<dbReference type="GO" id="GO:0005737">
    <property type="term" value="C:cytoplasm"/>
    <property type="evidence" value="ECO:0007669"/>
    <property type="project" value="TreeGrafter"/>
</dbReference>
<dbReference type="AlphaFoldDB" id="A0AAN6P713"/>
<proteinExistence type="inferred from homology"/>
<dbReference type="Pfam" id="PF00656">
    <property type="entry name" value="Peptidase_C14"/>
    <property type="match status" value="1"/>
</dbReference>
<evidence type="ECO:0000313" key="5">
    <source>
        <dbReference type="Proteomes" id="UP001303115"/>
    </source>
</evidence>
<comment type="similarity">
    <text evidence="1">Belongs to the peptidase C14B family.</text>
</comment>
<protein>
    <submittedName>
        <fullName evidence="4">Caspase domain-containing protein</fullName>
    </submittedName>
</protein>
<dbReference type="Gene3D" id="3.40.50.1460">
    <property type="match status" value="1"/>
</dbReference>